<dbReference type="InterPro" id="IPR007621">
    <property type="entry name" value="TPM_dom"/>
</dbReference>
<name>A0A011P3Q1_9PROT</name>
<evidence type="ECO:0000313" key="3">
    <source>
        <dbReference type="Proteomes" id="UP000021816"/>
    </source>
</evidence>
<dbReference type="PANTHER" id="PTHR30373:SF8">
    <property type="entry name" value="BLL7265 PROTEIN"/>
    <property type="match status" value="1"/>
</dbReference>
<sequence>MELNRLLRHTLLPDWWVRRVFPQALLRRLESAIATSESAHLGELRLVVEGNLSLPDLWRGQTPRLRAIDLFSQLRVWDTEHNSGVLIYLQLVDRRVEIVADRGIDRCVGRPFWDAVCRRMEEAFQAEEFESGVLLALKTITEALCEHFPASAENPNELPNAPLLL</sequence>
<feature type="domain" description="TPM" evidence="1">
    <location>
        <begin position="22"/>
        <end position="142"/>
    </location>
</feature>
<dbReference type="Proteomes" id="UP000021816">
    <property type="component" value="Unassembled WGS sequence"/>
</dbReference>
<dbReference type="Pfam" id="PF04536">
    <property type="entry name" value="TPM_phosphatase"/>
    <property type="match status" value="1"/>
</dbReference>
<evidence type="ECO:0000313" key="2">
    <source>
        <dbReference type="EMBL" id="EXI82246.1"/>
    </source>
</evidence>
<reference evidence="2 3" key="1">
    <citation type="submission" date="2014-02" db="EMBL/GenBank/DDBJ databases">
        <title>Expanding our view of genomic diversity in Candidatus Accumulibacter clades.</title>
        <authorList>
            <person name="Skennerton C.T."/>
            <person name="Barr J.J."/>
            <person name="Slater F.R."/>
            <person name="Bond P.L."/>
            <person name="Tyson G.W."/>
        </authorList>
    </citation>
    <scope>NUCLEOTIDE SEQUENCE [LARGE SCALE GENOMIC DNA]</scope>
    <source>
        <strain evidence="3">BA-92</strain>
    </source>
</reference>
<dbReference type="EMBL" id="JEMX01000012">
    <property type="protein sequence ID" value="EXI82246.1"/>
    <property type="molecule type" value="Genomic_DNA"/>
</dbReference>
<accession>A0A011P3Q1</accession>
<dbReference type="Gene3D" id="3.10.310.50">
    <property type="match status" value="1"/>
</dbReference>
<gene>
    <name evidence="2" type="ORF">AW10_00694</name>
</gene>
<dbReference type="STRING" id="1454003.AW10_00694"/>
<evidence type="ECO:0000259" key="1">
    <source>
        <dbReference type="Pfam" id="PF04536"/>
    </source>
</evidence>
<dbReference type="PATRIC" id="fig|1454003.3.peg.709"/>
<dbReference type="PANTHER" id="PTHR30373">
    <property type="entry name" value="UPF0603 PROTEIN YGCG"/>
    <property type="match status" value="1"/>
</dbReference>
<comment type="caution">
    <text evidence="2">The sequence shown here is derived from an EMBL/GenBank/DDBJ whole genome shotgun (WGS) entry which is preliminary data.</text>
</comment>
<dbReference type="AlphaFoldDB" id="A0A011P3Q1"/>
<protein>
    <recommendedName>
        <fullName evidence="1">TPM domain-containing protein</fullName>
    </recommendedName>
</protein>
<proteinExistence type="predicted"/>
<organism evidence="2 3">
    <name type="scientific">Candidatus Accumulibacter appositus</name>
    <dbReference type="NCBI Taxonomy" id="1454003"/>
    <lineage>
        <taxon>Bacteria</taxon>
        <taxon>Pseudomonadati</taxon>
        <taxon>Pseudomonadota</taxon>
        <taxon>Betaproteobacteria</taxon>
        <taxon>Candidatus Accumulibacter</taxon>
    </lineage>
</organism>